<evidence type="ECO:0000313" key="3">
    <source>
        <dbReference type="Proteomes" id="UP001139451"/>
    </source>
</evidence>
<evidence type="ECO:0000256" key="1">
    <source>
        <dbReference type="SAM" id="SignalP"/>
    </source>
</evidence>
<proteinExistence type="predicted"/>
<dbReference type="EMBL" id="JAMLDX010000015">
    <property type="protein sequence ID" value="MCP3732177.1"/>
    <property type="molecule type" value="Genomic_DNA"/>
</dbReference>
<accession>A0A9X2KMX7</accession>
<feature type="signal peptide" evidence="1">
    <location>
        <begin position="1"/>
        <end position="26"/>
    </location>
</feature>
<protein>
    <submittedName>
        <fullName evidence="2">Uncharacterized protein</fullName>
    </submittedName>
</protein>
<keyword evidence="1" id="KW-0732">Signal</keyword>
<gene>
    <name evidence="2" type="ORF">M9978_17275</name>
</gene>
<feature type="chain" id="PRO_5040951457" evidence="1">
    <location>
        <begin position="27"/>
        <end position="101"/>
    </location>
</feature>
<comment type="caution">
    <text evidence="2">The sequence shown here is derived from an EMBL/GenBank/DDBJ whole genome shotgun (WGS) entry which is preliminary data.</text>
</comment>
<evidence type="ECO:0000313" key="2">
    <source>
        <dbReference type="EMBL" id="MCP3732177.1"/>
    </source>
</evidence>
<keyword evidence="3" id="KW-1185">Reference proteome</keyword>
<dbReference type="AlphaFoldDB" id="A0A9X2KMX7"/>
<organism evidence="2 3">
    <name type="scientific">Sphingomonas tagetis</name>
    <dbReference type="NCBI Taxonomy" id="2949092"/>
    <lineage>
        <taxon>Bacteria</taxon>
        <taxon>Pseudomonadati</taxon>
        <taxon>Pseudomonadota</taxon>
        <taxon>Alphaproteobacteria</taxon>
        <taxon>Sphingomonadales</taxon>
        <taxon>Sphingomonadaceae</taxon>
        <taxon>Sphingomonas</taxon>
    </lineage>
</organism>
<reference evidence="2" key="1">
    <citation type="submission" date="2022-05" db="EMBL/GenBank/DDBJ databases">
        <title>Sphingomonas sp. strain MG17 Genome sequencing and assembly.</title>
        <authorList>
            <person name="Kim I."/>
        </authorList>
    </citation>
    <scope>NUCLEOTIDE SEQUENCE</scope>
    <source>
        <strain evidence="2">MG17</strain>
    </source>
</reference>
<sequence>MPMRSWCIAALALFPTVPCLTPWAQAQSYRPDAEGYPCSKRVPLDVAATEQGFVIEPRREPVPAISAARPASVAIGATLKVDRALLDGTLSATEVTDAAPR</sequence>
<name>A0A9X2KMX7_9SPHN</name>
<dbReference type="Proteomes" id="UP001139451">
    <property type="component" value="Unassembled WGS sequence"/>
</dbReference>